<dbReference type="EMBL" id="HBUF01251888">
    <property type="protein sequence ID" value="CAG6680362.1"/>
    <property type="molecule type" value="Transcribed_RNA"/>
</dbReference>
<protein>
    <submittedName>
        <fullName evidence="1">Uncharacterized protein</fullName>
    </submittedName>
</protein>
<organism evidence="1">
    <name type="scientific">Cacopsylla melanoneura</name>
    <dbReference type="NCBI Taxonomy" id="428564"/>
    <lineage>
        <taxon>Eukaryota</taxon>
        <taxon>Metazoa</taxon>
        <taxon>Ecdysozoa</taxon>
        <taxon>Arthropoda</taxon>
        <taxon>Hexapoda</taxon>
        <taxon>Insecta</taxon>
        <taxon>Pterygota</taxon>
        <taxon>Neoptera</taxon>
        <taxon>Paraneoptera</taxon>
        <taxon>Hemiptera</taxon>
        <taxon>Sternorrhyncha</taxon>
        <taxon>Psylloidea</taxon>
        <taxon>Psyllidae</taxon>
        <taxon>Psyllinae</taxon>
        <taxon>Cacopsylla</taxon>
    </lineage>
</organism>
<proteinExistence type="predicted"/>
<evidence type="ECO:0000313" key="1">
    <source>
        <dbReference type="EMBL" id="CAG6680376.1"/>
    </source>
</evidence>
<reference evidence="1" key="1">
    <citation type="submission" date="2021-05" db="EMBL/GenBank/DDBJ databases">
        <authorList>
            <person name="Alioto T."/>
            <person name="Alioto T."/>
            <person name="Gomez Garrido J."/>
        </authorList>
    </citation>
    <scope>NUCLEOTIDE SEQUENCE</scope>
</reference>
<dbReference type="EMBL" id="HBUF01251887">
    <property type="protein sequence ID" value="CAG6680357.1"/>
    <property type="molecule type" value="Transcribed_RNA"/>
</dbReference>
<dbReference type="AlphaFoldDB" id="A0A8D8T1W1"/>
<dbReference type="EMBL" id="HBUF01251891">
    <property type="protein sequence ID" value="CAG6680376.1"/>
    <property type="molecule type" value="Transcribed_RNA"/>
</dbReference>
<accession>A0A8D8T1W1</accession>
<name>A0A8D8T1W1_9HEMI</name>
<dbReference type="EMBL" id="HBUF01251890">
    <property type="protein sequence ID" value="CAG6680371.1"/>
    <property type="molecule type" value="Transcribed_RNA"/>
</dbReference>
<sequence length="141" mass="16330">MPRPTQVQSAAVSVPSHLNSIGRHFPTFTRGPRVSTHMMVRDLVMPRVMPPVRTFPNFNFNLVRIVYNIFHLIPFHDIISSSRRTSSTKHELVAIEISFVTSLRWWLSTTVATVHIRIWSSARFWVFATISRRRFPTMAAI</sequence>